<dbReference type="GeneID" id="98405724"/>
<name>A0A643FK76_9BURK</name>
<evidence type="ECO:0000259" key="1">
    <source>
        <dbReference type="Pfam" id="PF01370"/>
    </source>
</evidence>
<evidence type="ECO:0000313" key="2">
    <source>
        <dbReference type="EMBL" id="QOT79474.1"/>
    </source>
</evidence>
<sequence>MTAPLTAPSSQTAGRVGAAPQRFLVTGGSGFIGRALVPHLLMAGHTVTVLSRQPTSAARRLPAGSRITESLQALPADAVFDLVINLAGAPILGSGWTTARKRVLGTAGSA</sequence>
<dbReference type="Gene3D" id="3.40.50.720">
    <property type="entry name" value="NAD(P)-binding Rossmann-like Domain"/>
    <property type="match status" value="1"/>
</dbReference>
<protein>
    <submittedName>
        <fullName evidence="2">NAD-dependent epimerase/dehydratase family protein</fullName>
    </submittedName>
</protein>
<evidence type="ECO:0000313" key="3">
    <source>
        <dbReference type="Proteomes" id="UP000397656"/>
    </source>
</evidence>
<dbReference type="RefSeq" id="WP_150992146.1">
    <property type="nucleotide sequence ID" value="NZ_CP062804.1"/>
</dbReference>
<dbReference type="AlphaFoldDB" id="A0A643FK76"/>
<feature type="domain" description="NAD-dependent epimerase/dehydratase" evidence="1">
    <location>
        <begin position="24"/>
        <end position="90"/>
    </location>
</feature>
<dbReference type="Proteomes" id="UP000397656">
    <property type="component" value="Chromosome 2"/>
</dbReference>
<dbReference type="SUPFAM" id="SSF51735">
    <property type="entry name" value="NAD(P)-binding Rossmann-fold domains"/>
    <property type="match status" value="1"/>
</dbReference>
<dbReference type="PANTHER" id="PTHR11092">
    <property type="entry name" value="SUGAR NUCLEOTIDE EPIMERASE RELATED"/>
    <property type="match status" value="1"/>
</dbReference>
<gene>
    <name evidence="2" type="ORF">F7R26_032690</name>
</gene>
<dbReference type="InterPro" id="IPR036291">
    <property type="entry name" value="NAD(P)-bd_dom_sf"/>
</dbReference>
<accession>A0A643FK76</accession>
<proteinExistence type="predicted"/>
<dbReference type="EMBL" id="CP062804">
    <property type="protein sequence ID" value="QOT79474.1"/>
    <property type="molecule type" value="Genomic_DNA"/>
</dbReference>
<dbReference type="Pfam" id="PF01370">
    <property type="entry name" value="Epimerase"/>
    <property type="match status" value="1"/>
</dbReference>
<reference evidence="2 3" key="1">
    <citation type="submission" date="2020-10" db="EMBL/GenBank/DDBJ databases">
        <title>Complete genome sequence of Cupriavidus basilensis CCUG 49340T.</title>
        <authorList>
            <person name="Salva-Serra F."/>
            <person name="Donoso R.A."/>
            <person name="Cho K.H."/>
            <person name="Yoo J.A."/>
            <person name="Lee K."/>
            <person name="Yoon S.-H."/>
            <person name="Perez-Pantoja D."/>
            <person name="Moore E.R.B."/>
        </authorList>
    </citation>
    <scope>NUCLEOTIDE SEQUENCE [LARGE SCALE GENOMIC DNA]</scope>
    <source>
        <strain evidence="3">CCUG 49340</strain>
    </source>
</reference>
<organism evidence="2 3">
    <name type="scientific">Cupriavidus basilensis</name>
    <dbReference type="NCBI Taxonomy" id="68895"/>
    <lineage>
        <taxon>Bacteria</taxon>
        <taxon>Pseudomonadati</taxon>
        <taxon>Pseudomonadota</taxon>
        <taxon>Betaproteobacteria</taxon>
        <taxon>Burkholderiales</taxon>
        <taxon>Burkholderiaceae</taxon>
        <taxon>Cupriavidus</taxon>
    </lineage>
</organism>
<dbReference type="PANTHER" id="PTHR11092:SF0">
    <property type="entry name" value="EPIMERASE FAMILY PROTEIN SDR39U1"/>
    <property type="match status" value="1"/>
</dbReference>
<dbReference type="InterPro" id="IPR001509">
    <property type="entry name" value="Epimerase_deHydtase"/>
</dbReference>